<feature type="domain" description="HTH lysR-type" evidence="5">
    <location>
        <begin position="1"/>
        <end position="58"/>
    </location>
</feature>
<protein>
    <submittedName>
        <fullName evidence="6">LysR family transcriptional regulator</fullName>
    </submittedName>
</protein>
<dbReference type="Pfam" id="PF00126">
    <property type="entry name" value="HTH_1"/>
    <property type="match status" value="1"/>
</dbReference>
<evidence type="ECO:0000259" key="5">
    <source>
        <dbReference type="PROSITE" id="PS50931"/>
    </source>
</evidence>
<dbReference type="InterPro" id="IPR000847">
    <property type="entry name" value="LysR_HTH_N"/>
</dbReference>
<dbReference type="EMBL" id="JABBFX010000003">
    <property type="protein sequence ID" value="NML47445.1"/>
    <property type="molecule type" value="Genomic_DNA"/>
</dbReference>
<dbReference type="Gene3D" id="1.10.10.10">
    <property type="entry name" value="Winged helix-like DNA-binding domain superfamily/Winged helix DNA-binding domain"/>
    <property type="match status" value="1"/>
</dbReference>
<dbReference type="GO" id="GO:0003700">
    <property type="term" value="F:DNA-binding transcription factor activity"/>
    <property type="evidence" value="ECO:0007669"/>
    <property type="project" value="InterPro"/>
</dbReference>
<dbReference type="PRINTS" id="PR00039">
    <property type="entry name" value="HTHLYSR"/>
</dbReference>
<evidence type="ECO:0000313" key="7">
    <source>
        <dbReference type="Proteomes" id="UP000541185"/>
    </source>
</evidence>
<keyword evidence="4" id="KW-0804">Transcription</keyword>
<dbReference type="SUPFAM" id="SSF53850">
    <property type="entry name" value="Periplasmic binding protein-like II"/>
    <property type="match status" value="1"/>
</dbReference>
<evidence type="ECO:0000256" key="1">
    <source>
        <dbReference type="ARBA" id="ARBA00009437"/>
    </source>
</evidence>
<evidence type="ECO:0000313" key="6">
    <source>
        <dbReference type="EMBL" id="NML47445.1"/>
    </source>
</evidence>
<evidence type="ECO:0000256" key="4">
    <source>
        <dbReference type="ARBA" id="ARBA00023163"/>
    </source>
</evidence>
<organism evidence="6 7">
    <name type="scientific">Ramlibacter agri</name>
    <dbReference type="NCBI Taxonomy" id="2728837"/>
    <lineage>
        <taxon>Bacteria</taxon>
        <taxon>Pseudomonadati</taxon>
        <taxon>Pseudomonadota</taxon>
        <taxon>Betaproteobacteria</taxon>
        <taxon>Burkholderiales</taxon>
        <taxon>Comamonadaceae</taxon>
        <taxon>Ramlibacter</taxon>
    </lineage>
</organism>
<dbReference type="InterPro" id="IPR005119">
    <property type="entry name" value="LysR_subst-bd"/>
</dbReference>
<dbReference type="GO" id="GO:0005829">
    <property type="term" value="C:cytosol"/>
    <property type="evidence" value="ECO:0007669"/>
    <property type="project" value="TreeGrafter"/>
</dbReference>
<reference evidence="6 7" key="1">
    <citation type="submission" date="2020-04" db="EMBL/GenBank/DDBJ databases">
        <title>Ramlibacter sp. G-1-2-2 isolated from soil.</title>
        <authorList>
            <person name="Dahal R.H."/>
        </authorList>
    </citation>
    <scope>NUCLEOTIDE SEQUENCE [LARGE SCALE GENOMIC DNA]</scope>
    <source>
        <strain evidence="6 7">G-1-2-2</strain>
    </source>
</reference>
<dbReference type="Proteomes" id="UP000541185">
    <property type="component" value="Unassembled WGS sequence"/>
</dbReference>
<dbReference type="FunFam" id="1.10.10.10:FF:000001">
    <property type="entry name" value="LysR family transcriptional regulator"/>
    <property type="match status" value="1"/>
</dbReference>
<dbReference type="Gene3D" id="3.40.190.290">
    <property type="match status" value="1"/>
</dbReference>
<dbReference type="GO" id="GO:0003677">
    <property type="term" value="F:DNA binding"/>
    <property type="evidence" value="ECO:0007669"/>
    <property type="project" value="UniProtKB-KW"/>
</dbReference>
<dbReference type="InterPro" id="IPR036388">
    <property type="entry name" value="WH-like_DNA-bd_sf"/>
</dbReference>
<sequence>MDLTRLQYFAAVADAGSFSRAAAALHLTQPSLSRQVQLLETEVGQRLLERHGRGVAPTEAGTALLAHARAIFDLAERARVDMQERQRNPRGRLTIALPPRVAHVLTADLVERFHARFPDAGITIMEGLSLRVREWLIAGRADLAVMFDPAPSPQMHLEVLVREPLVLVSKRPLPEKLRLADLVRHRLVMPSAPNALRRLLDEHAGPRGHQLQIVAEVDSVQTVLTIVERGVADAVLPAGVPWQSGKVGKLHVAAIQAPVIRNKLTLAVPVARSATRISQFGAELLRELVAQHYRMGP</sequence>
<comment type="caution">
    <text evidence="6">The sequence shown here is derived from an EMBL/GenBank/DDBJ whole genome shotgun (WGS) entry which is preliminary data.</text>
</comment>
<keyword evidence="3" id="KW-0238">DNA-binding</keyword>
<accession>A0A848H9K2</accession>
<dbReference type="PANTHER" id="PTHR30419">
    <property type="entry name" value="HTH-TYPE TRANSCRIPTIONAL REGULATOR YBHD"/>
    <property type="match status" value="1"/>
</dbReference>
<dbReference type="PANTHER" id="PTHR30419:SF8">
    <property type="entry name" value="NITROGEN ASSIMILATION TRANSCRIPTIONAL ACTIVATOR-RELATED"/>
    <property type="match status" value="1"/>
</dbReference>
<name>A0A848H9K2_9BURK</name>
<dbReference type="SUPFAM" id="SSF46785">
    <property type="entry name" value="Winged helix' DNA-binding domain"/>
    <property type="match status" value="1"/>
</dbReference>
<dbReference type="InterPro" id="IPR036390">
    <property type="entry name" value="WH_DNA-bd_sf"/>
</dbReference>
<dbReference type="RefSeq" id="WP_169421722.1">
    <property type="nucleotide sequence ID" value="NZ_JABBFX010000003.1"/>
</dbReference>
<proteinExistence type="inferred from homology"/>
<evidence type="ECO:0000256" key="2">
    <source>
        <dbReference type="ARBA" id="ARBA00023015"/>
    </source>
</evidence>
<keyword evidence="2" id="KW-0805">Transcription regulation</keyword>
<keyword evidence="7" id="KW-1185">Reference proteome</keyword>
<dbReference type="InterPro" id="IPR050950">
    <property type="entry name" value="HTH-type_LysR_regulators"/>
</dbReference>
<dbReference type="PROSITE" id="PS50931">
    <property type="entry name" value="HTH_LYSR"/>
    <property type="match status" value="1"/>
</dbReference>
<dbReference type="AlphaFoldDB" id="A0A848H9K2"/>
<evidence type="ECO:0000256" key="3">
    <source>
        <dbReference type="ARBA" id="ARBA00023125"/>
    </source>
</evidence>
<dbReference type="Pfam" id="PF03466">
    <property type="entry name" value="LysR_substrate"/>
    <property type="match status" value="1"/>
</dbReference>
<gene>
    <name evidence="6" type="ORF">HHL11_27090</name>
</gene>
<comment type="similarity">
    <text evidence="1">Belongs to the LysR transcriptional regulatory family.</text>
</comment>